<evidence type="ECO:0000313" key="3">
    <source>
        <dbReference type="Proteomes" id="UP000184406"/>
    </source>
</evidence>
<dbReference type="Pfam" id="PF07883">
    <property type="entry name" value="Cupin_2"/>
    <property type="match status" value="1"/>
</dbReference>
<dbReference type="Proteomes" id="UP000184406">
    <property type="component" value="Unassembled WGS sequence"/>
</dbReference>
<dbReference type="InterPro" id="IPR014710">
    <property type="entry name" value="RmlC-like_jellyroll"/>
</dbReference>
<dbReference type="InterPro" id="IPR053146">
    <property type="entry name" value="QDO-like"/>
</dbReference>
<name>A0A1M5DUC0_9FLAO</name>
<dbReference type="PANTHER" id="PTHR36440">
    <property type="entry name" value="PUTATIVE (AFU_ORTHOLOGUE AFUA_8G07350)-RELATED"/>
    <property type="match status" value="1"/>
</dbReference>
<dbReference type="EMBL" id="FQUX01000006">
    <property type="protein sequence ID" value="SHF70474.1"/>
    <property type="molecule type" value="Genomic_DNA"/>
</dbReference>
<dbReference type="PANTHER" id="PTHR36440:SF1">
    <property type="entry name" value="PUTATIVE (AFU_ORTHOLOGUE AFUA_8G07350)-RELATED"/>
    <property type="match status" value="1"/>
</dbReference>
<dbReference type="RefSeq" id="WP_072863659.1">
    <property type="nucleotide sequence ID" value="NZ_FQUX01000006.1"/>
</dbReference>
<feature type="domain" description="Cupin type-2" evidence="1">
    <location>
        <begin position="48"/>
        <end position="110"/>
    </location>
</feature>
<dbReference type="SUPFAM" id="SSF51182">
    <property type="entry name" value="RmlC-like cupins"/>
    <property type="match status" value="1"/>
</dbReference>
<organism evidence="2 3">
    <name type="scientific">Arenibacter palladensis</name>
    <dbReference type="NCBI Taxonomy" id="237373"/>
    <lineage>
        <taxon>Bacteria</taxon>
        <taxon>Pseudomonadati</taxon>
        <taxon>Bacteroidota</taxon>
        <taxon>Flavobacteriia</taxon>
        <taxon>Flavobacteriales</taxon>
        <taxon>Flavobacteriaceae</taxon>
        <taxon>Arenibacter</taxon>
    </lineage>
</organism>
<keyword evidence="3" id="KW-1185">Reference proteome</keyword>
<accession>A0A1M5DUC0</accession>
<protein>
    <submittedName>
        <fullName evidence="2">Cupin domain-containing protein</fullName>
    </submittedName>
</protein>
<dbReference type="OrthoDB" id="2620172at2"/>
<dbReference type="InterPro" id="IPR011051">
    <property type="entry name" value="RmlC_Cupin_sf"/>
</dbReference>
<dbReference type="InterPro" id="IPR013096">
    <property type="entry name" value="Cupin_2"/>
</dbReference>
<evidence type="ECO:0000313" key="2">
    <source>
        <dbReference type="EMBL" id="SHF70474.1"/>
    </source>
</evidence>
<proteinExistence type="predicted"/>
<gene>
    <name evidence="2" type="ORF">SAMN03080594_106244</name>
</gene>
<sequence length="137" mass="15508">MEKKDNKTKPIILEAGQGRTYHCGSMTAIFKADEKETDEKYSISEWWLEPNSMGPGAHSHEDNDEVFYVLEGSCSFLVGNKWTEAGKGTFLRVPAKTVHDFANRTDQKTGILNFFVPGGFERNMPSIVKWFKDNPNS</sequence>
<evidence type="ECO:0000259" key="1">
    <source>
        <dbReference type="Pfam" id="PF07883"/>
    </source>
</evidence>
<reference evidence="3" key="1">
    <citation type="submission" date="2016-11" db="EMBL/GenBank/DDBJ databases">
        <authorList>
            <person name="Varghese N."/>
            <person name="Submissions S."/>
        </authorList>
    </citation>
    <scope>NUCLEOTIDE SEQUENCE [LARGE SCALE GENOMIC DNA]</scope>
    <source>
        <strain evidence="3">DSM 17539</strain>
    </source>
</reference>
<dbReference type="AlphaFoldDB" id="A0A1M5DUC0"/>
<dbReference type="Gene3D" id="2.60.120.10">
    <property type="entry name" value="Jelly Rolls"/>
    <property type="match status" value="1"/>
</dbReference>